<reference evidence="3" key="1">
    <citation type="journal article" date="2015" name="Genome Announc.">
        <title>Complete Genome Sequence of the Bacteriochlorophyll b-Producing Photosynthetic Bacterium Blastochloris viridis.</title>
        <authorList>
            <person name="Tsukatani Y."/>
            <person name="Hirose Y."/>
            <person name="Harada J."/>
            <person name="Misawa N."/>
            <person name="Mori K."/>
            <person name="Inoue K."/>
            <person name="Tamiaki H."/>
        </authorList>
    </citation>
    <scope>NUCLEOTIDE SEQUENCE [LARGE SCALE GENOMIC DNA]</scope>
    <source>
        <strain evidence="3">DSM 133</strain>
    </source>
</reference>
<evidence type="ECO:0000313" key="3">
    <source>
        <dbReference type="EMBL" id="BAR98614.1"/>
    </source>
</evidence>
<dbReference type="Pfam" id="PF01391">
    <property type="entry name" value="Collagen"/>
    <property type="match status" value="1"/>
</dbReference>
<reference evidence="5" key="3">
    <citation type="journal article" date="2016" name="Genome Announc.">
        <title>Revised genome sequence of the purple photosynthetic bacterium Blastochloris viridis.</title>
        <authorList>
            <person name="Liu L.N."/>
            <person name="Faulkner M."/>
            <person name="Liu X."/>
            <person name="Huang F."/>
            <person name="Darby A.C."/>
            <person name="Hall N."/>
        </authorList>
    </citation>
    <scope>NUCLEOTIDE SEQUENCE [LARGE SCALE GENOMIC DNA]</scope>
    <source>
        <strain evidence="5">ATCC 19567 / DSM 133 / F</strain>
    </source>
</reference>
<feature type="chain" id="PRO_5014229084" evidence="2">
    <location>
        <begin position="21"/>
        <end position="165"/>
    </location>
</feature>
<feature type="compositionally biased region" description="Low complexity" evidence="1">
    <location>
        <begin position="97"/>
        <end position="109"/>
    </location>
</feature>
<dbReference type="AlphaFoldDB" id="A0A0H5BBW7"/>
<keyword evidence="4" id="KW-0176">Collagen</keyword>
<feature type="compositionally biased region" description="Basic and acidic residues" evidence="1">
    <location>
        <begin position="145"/>
        <end position="157"/>
    </location>
</feature>
<dbReference type="GO" id="GO:0031012">
    <property type="term" value="C:extracellular matrix"/>
    <property type="evidence" value="ECO:0007669"/>
    <property type="project" value="TreeGrafter"/>
</dbReference>
<accession>A0A0H5BBW7</accession>
<dbReference type="EMBL" id="AP014854">
    <property type="protein sequence ID" value="BAR98614.1"/>
    <property type="molecule type" value="Genomic_DNA"/>
</dbReference>
<dbReference type="GO" id="GO:0005615">
    <property type="term" value="C:extracellular space"/>
    <property type="evidence" value="ECO:0007669"/>
    <property type="project" value="TreeGrafter"/>
</dbReference>
<name>A0A0H5BBW7_BLAVI</name>
<evidence type="ECO:0000256" key="1">
    <source>
        <dbReference type="SAM" id="MobiDB-lite"/>
    </source>
</evidence>
<dbReference type="PANTHER" id="PTHR24023:SF1082">
    <property type="entry name" value="COLLAGEN TRIPLE HELIX REPEAT"/>
    <property type="match status" value="1"/>
</dbReference>
<dbReference type="STRING" id="1079.BVIR_307"/>
<sequence length="165" mass="16129">MKRWLSVLPILVAAGGPAYADIQIQDARIAAGDVVIQGRTSAPKQAVVADDNDSTAVTSGADRKFTLKLNYFPTNCTVTLKAGDDTRTVVVSMCGTRGPAGAAGEAGPAGPAGPEGPAGPRGEKGDAGPAGAPGPAGAAGPAGPRGEKGDKGDKGDRGPAAGTKQ</sequence>
<feature type="region of interest" description="Disordered" evidence="1">
    <location>
        <begin position="95"/>
        <end position="165"/>
    </location>
</feature>
<feature type="signal peptide" evidence="2">
    <location>
        <begin position="1"/>
        <end position="20"/>
    </location>
</feature>
<dbReference type="InterPro" id="IPR050149">
    <property type="entry name" value="Collagen_superfamily"/>
</dbReference>
<feature type="compositionally biased region" description="Low complexity" evidence="1">
    <location>
        <begin position="127"/>
        <end position="144"/>
    </location>
</feature>
<gene>
    <name evidence="3" type="ORF">BV133_1021</name>
    <name evidence="4" type="ORF">BVIRIDIS_30730</name>
</gene>
<dbReference type="OrthoDB" id="7960055at2"/>
<dbReference type="RefSeq" id="WP_055036136.1">
    <property type="nucleotide sequence ID" value="NZ_AP014854.2"/>
</dbReference>
<evidence type="ECO:0000313" key="5">
    <source>
        <dbReference type="Proteomes" id="UP000065734"/>
    </source>
</evidence>
<dbReference type="Proteomes" id="UP000065734">
    <property type="component" value="Chromosome I"/>
</dbReference>
<dbReference type="InterPro" id="IPR008160">
    <property type="entry name" value="Collagen"/>
</dbReference>
<evidence type="ECO:0000256" key="2">
    <source>
        <dbReference type="SAM" id="SignalP"/>
    </source>
</evidence>
<evidence type="ECO:0000313" key="4">
    <source>
        <dbReference type="EMBL" id="CUU44044.1"/>
    </source>
</evidence>
<dbReference type="KEGG" id="bvr:BVIR_307"/>
<keyword evidence="5" id="KW-1185">Reference proteome</keyword>
<dbReference type="PANTHER" id="PTHR24023">
    <property type="entry name" value="COLLAGEN ALPHA"/>
    <property type="match status" value="1"/>
</dbReference>
<protein>
    <submittedName>
        <fullName evidence="4">Collagen triple helix repeat (20 copies)</fullName>
    </submittedName>
    <submittedName>
        <fullName evidence="3">Phage tail fiber protein</fullName>
    </submittedName>
</protein>
<dbReference type="PATRIC" id="fig|1079.6.peg.321"/>
<organism evidence="4 5">
    <name type="scientific">Blastochloris viridis</name>
    <name type="common">Rhodopseudomonas viridis</name>
    <dbReference type="NCBI Taxonomy" id="1079"/>
    <lineage>
        <taxon>Bacteria</taxon>
        <taxon>Pseudomonadati</taxon>
        <taxon>Pseudomonadota</taxon>
        <taxon>Alphaproteobacteria</taxon>
        <taxon>Hyphomicrobiales</taxon>
        <taxon>Blastochloridaceae</taxon>
        <taxon>Blastochloris</taxon>
    </lineage>
</organism>
<reference evidence="4" key="2">
    <citation type="submission" date="2015-11" db="EMBL/GenBank/DDBJ databases">
        <authorList>
            <person name="Zhang Y."/>
            <person name="Guo Z."/>
        </authorList>
    </citation>
    <scope>NUCLEOTIDE SEQUENCE</scope>
    <source>
        <strain evidence="4">1</strain>
    </source>
</reference>
<keyword evidence="2" id="KW-0732">Signal</keyword>
<dbReference type="EMBL" id="LN907867">
    <property type="protein sequence ID" value="CUU44044.1"/>
    <property type="molecule type" value="Genomic_DNA"/>
</dbReference>
<proteinExistence type="predicted"/>